<reference evidence="1" key="1">
    <citation type="submission" date="2022-01" db="EMBL/GenBank/DDBJ databases">
        <authorList>
            <person name="Braso-Vives M."/>
        </authorList>
    </citation>
    <scope>NUCLEOTIDE SEQUENCE</scope>
</reference>
<evidence type="ECO:0000313" key="1">
    <source>
        <dbReference type="EMBL" id="CAH1239048.1"/>
    </source>
</evidence>
<dbReference type="Proteomes" id="UP000838412">
    <property type="component" value="Chromosome 10"/>
</dbReference>
<keyword evidence="2" id="KW-1185">Reference proteome</keyword>
<dbReference type="OrthoDB" id="10016562at2759"/>
<dbReference type="EMBL" id="OV696695">
    <property type="protein sequence ID" value="CAH1239048.1"/>
    <property type="molecule type" value="Genomic_DNA"/>
</dbReference>
<accession>A0A8J9VFS2</accession>
<name>A0A8J9VFS2_BRALA</name>
<organism evidence="1 2">
    <name type="scientific">Branchiostoma lanceolatum</name>
    <name type="common">Common lancelet</name>
    <name type="synonym">Amphioxus lanceolatum</name>
    <dbReference type="NCBI Taxonomy" id="7740"/>
    <lineage>
        <taxon>Eukaryota</taxon>
        <taxon>Metazoa</taxon>
        <taxon>Chordata</taxon>
        <taxon>Cephalochordata</taxon>
        <taxon>Leptocardii</taxon>
        <taxon>Amphioxiformes</taxon>
        <taxon>Branchiostomatidae</taxon>
        <taxon>Branchiostoma</taxon>
    </lineage>
</organism>
<sequence length="92" mass="10543">MWRPVRMGPDIQIGRSGVRQPSLTEHHRHIRQMVQWVEVGVVGRAKCLRSVELFLPNPSPPQLQCRILCGPVNWSGFAERALSICVKFHIFT</sequence>
<protein>
    <submittedName>
        <fullName evidence="1">Hypp5700 protein</fullName>
    </submittedName>
</protein>
<dbReference type="AlphaFoldDB" id="A0A8J9VFS2"/>
<proteinExistence type="predicted"/>
<evidence type="ECO:0000313" key="2">
    <source>
        <dbReference type="Proteomes" id="UP000838412"/>
    </source>
</evidence>
<gene>
    <name evidence="1" type="primary">Hypp5700</name>
    <name evidence="1" type="ORF">BLAG_LOCUS3435</name>
</gene>